<feature type="domain" description="HTH luxR-type" evidence="4">
    <location>
        <begin position="176"/>
        <end position="241"/>
    </location>
</feature>
<sequence>MSCLDDVDVRTLLRLETNLTDQSLDGFIEQIRQRFSLTNSVYFCPSFRGRSLADPFVTTTYSAGWIEHYKAQRYASIDPVISIGARSVHAVDWAHLPRGDAKVRRLFSEAKEAGVGCQGLTIPVRGPTDGLWALFVATSSESDSEWAGRRHELVKDLTLVAYYAHQRAYELHEMGPTVDLNVVTKIEIEALEWAAAGKSVDETAISMRISTSAVRAHLDSARHKLQALNHVHAVTKAIRAGLIN</sequence>
<dbReference type="InterPro" id="IPR036693">
    <property type="entry name" value="TF_LuxR_autoind-bd_dom_sf"/>
</dbReference>
<keyword evidence="3" id="KW-0804">Transcription</keyword>
<evidence type="ECO:0000313" key="6">
    <source>
        <dbReference type="Proteomes" id="UP001626536"/>
    </source>
</evidence>
<dbReference type="SUPFAM" id="SSF46894">
    <property type="entry name" value="C-terminal effector domain of the bipartite response regulators"/>
    <property type="match status" value="1"/>
</dbReference>
<dbReference type="Gene3D" id="3.30.450.80">
    <property type="entry name" value="Transcription factor LuxR-like, autoinducer-binding domain"/>
    <property type="match status" value="1"/>
</dbReference>
<evidence type="ECO:0000256" key="2">
    <source>
        <dbReference type="ARBA" id="ARBA00023125"/>
    </source>
</evidence>
<keyword evidence="2" id="KW-0238">DNA-binding</keyword>
<protein>
    <submittedName>
        <fullName evidence="5">LuxR family transcriptional regulator</fullName>
    </submittedName>
</protein>
<name>A0ABZ0HY85_9HYPH</name>
<dbReference type="Pfam" id="PF03472">
    <property type="entry name" value="Autoind_bind"/>
    <property type="match status" value="1"/>
</dbReference>
<evidence type="ECO:0000256" key="1">
    <source>
        <dbReference type="ARBA" id="ARBA00023015"/>
    </source>
</evidence>
<dbReference type="InterPro" id="IPR005143">
    <property type="entry name" value="TF_LuxR_autoind-bd_dom"/>
</dbReference>
<dbReference type="InterPro" id="IPR016032">
    <property type="entry name" value="Sig_transdc_resp-reg_C-effctor"/>
</dbReference>
<dbReference type="SUPFAM" id="SSF75516">
    <property type="entry name" value="Pheromone-binding domain of LuxR-like quorum-sensing transcription factors"/>
    <property type="match status" value="1"/>
</dbReference>
<organism evidence="5 6">
    <name type="scientific">Methylocapsa polymorpha</name>
    <dbReference type="NCBI Taxonomy" id="3080828"/>
    <lineage>
        <taxon>Bacteria</taxon>
        <taxon>Pseudomonadati</taxon>
        <taxon>Pseudomonadota</taxon>
        <taxon>Alphaproteobacteria</taxon>
        <taxon>Hyphomicrobiales</taxon>
        <taxon>Beijerinckiaceae</taxon>
        <taxon>Methylocapsa</taxon>
    </lineage>
</organism>
<dbReference type="InterPro" id="IPR036388">
    <property type="entry name" value="WH-like_DNA-bd_sf"/>
</dbReference>
<evidence type="ECO:0000313" key="5">
    <source>
        <dbReference type="EMBL" id="WOJ91369.1"/>
    </source>
</evidence>
<accession>A0ABZ0HY85</accession>
<reference evidence="5 6" key="1">
    <citation type="submission" date="2023-10" db="EMBL/GenBank/DDBJ databases">
        <title>Novel methanotroph of the genus Methylocapsa from a subarctic wetland.</title>
        <authorList>
            <person name="Belova S.E."/>
            <person name="Oshkin I.Y."/>
            <person name="Miroshnikov K."/>
            <person name="Dedysh S.N."/>
        </authorList>
    </citation>
    <scope>NUCLEOTIDE SEQUENCE [LARGE SCALE GENOMIC DNA]</scope>
    <source>
        <strain evidence="5 6">RX1</strain>
    </source>
</reference>
<evidence type="ECO:0000256" key="3">
    <source>
        <dbReference type="ARBA" id="ARBA00023163"/>
    </source>
</evidence>
<keyword evidence="1" id="KW-0805">Transcription regulation</keyword>
<dbReference type="Gene3D" id="1.10.10.10">
    <property type="entry name" value="Winged helix-like DNA-binding domain superfamily/Winged helix DNA-binding domain"/>
    <property type="match status" value="1"/>
</dbReference>
<dbReference type="Proteomes" id="UP001626536">
    <property type="component" value="Chromosome"/>
</dbReference>
<dbReference type="PROSITE" id="PS50043">
    <property type="entry name" value="HTH_LUXR_2"/>
    <property type="match status" value="1"/>
</dbReference>
<proteinExistence type="predicted"/>
<gene>
    <name evidence="5" type="ORF">RZS28_08980</name>
</gene>
<dbReference type="SMART" id="SM00421">
    <property type="entry name" value="HTH_LUXR"/>
    <property type="match status" value="1"/>
</dbReference>
<dbReference type="EMBL" id="CP136862">
    <property type="protein sequence ID" value="WOJ91369.1"/>
    <property type="molecule type" value="Genomic_DNA"/>
</dbReference>
<keyword evidence="6" id="KW-1185">Reference proteome</keyword>
<evidence type="ECO:0000259" key="4">
    <source>
        <dbReference type="PROSITE" id="PS50043"/>
    </source>
</evidence>
<dbReference type="InterPro" id="IPR000792">
    <property type="entry name" value="Tscrpt_reg_LuxR_C"/>
</dbReference>
<dbReference type="RefSeq" id="WP_407340966.1">
    <property type="nucleotide sequence ID" value="NZ_CP136862.1"/>
</dbReference>
<dbReference type="Pfam" id="PF00196">
    <property type="entry name" value="GerE"/>
    <property type="match status" value="1"/>
</dbReference>
<dbReference type="CDD" id="cd06170">
    <property type="entry name" value="LuxR_C_like"/>
    <property type="match status" value="1"/>
</dbReference>